<dbReference type="InterPro" id="IPR023214">
    <property type="entry name" value="HAD_sf"/>
</dbReference>
<dbReference type="InterPro" id="IPR041492">
    <property type="entry name" value="HAD_2"/>
</dbReference>
<comment type="similarity">
    <text evidence="3">Belongs to the HAD-like hydrolase superfamily. CbbY/CbbZ/Gph/YieH family.</text>
</comment>
<protein>
    <recommendedName>
        <fullName evidence="4">phosphoglycolate phosphatase</fullName>
        <ecNumber evidence="4">3.1.3.18</ecNumber>
    </recommendedName>
</protein>
<dbReference type="AlphaFoldDB" id="A0A4P8L5C3"/>
<keyword evidence="6" id="KW-1185">Reference proteome</keyword>
<dbReference type="InterPro" id="IPR023198">
    <property type="entry name" value="PGP-like_dom2"/>
</dbReference>
<evidence type="ECO:0000313" key="6">
    <source>
        <dbReference type="Proteomes" id="UP000298602"/>
    </source>
</evidence>
<gene>
    <name evidence="5" type="ORF">FDQ92_13570</name>
</gene>
<reference evidence="5 6" key="2">
    <citation type="submission" date="2019-05" db="EMBL/GenBank/DDBJ databases">
        <authorList>
            <person name="Suflita J.M."/>
            <person name="Marks C.R."/>
        </authorList>
    </citation>
    <scope>NUCLEOTIDE SEQUENCE [LARGE SCALE GENOMIC DNA]</scope>
    <source>
        <strain evidence="5 6">ALDC</strain>
    </source>
</reference>
<proteinExistence type="inferred from homology"/>
<accession>A0A4P8L5C3</accession>
<dbReference type="InterPro" id="IPR036412">
    <property type="entry name" value="HAD-like_sf"/>
</dbReference>
<evidence type="ECO:0000256" key="1">
    <source>
        <dbReference type="ARBA" id="ARBA00000830"/>
    </source>
</evidence>
<evidence type="ECO:0000256" key="3">
    <source>
        <dbReference type="ARBA" id="ARBA00006171"/>
    </source>
</evidence>
<dbReference type="OrthoDB" id="9792518at2"/>
<dbReference type="SUPFAM" id="SSF56784">
    <property type="entry name" value="HAD-like"/>
    <property type="match status" value="1"/>
</dbReference>
<dbReference type="RefSeq" id="WP_137425390.1">
    <property type="nucleotide sequence ID" value="NZ_CP040098.1"/>
</dbReference>
<dbReference type="PANTHER" id="PTHR43434:SF1">
    <property type="entry name" value="PHOSPHOGLYCOLATE PHOSPHATASE"/>
    <property type="match status" value="1"/>
</dbReference>
<dbReference type="Pfam" id="PF13419">
    <property type="entry name" value="HAD_2"/>
    <property type="match status" value="1"/>
</dbReference>
<dbReference type="SFLD" id="SFLDS00003">
    <property type="entry name" value="Haloacid_Dehalogenase"/>
    <property type="match status" value="1"/>
</dbReference>
<comment type="catalytic activity">
    <reaction evidence="1">
        <text>2-phosphoglycolate + H2O = glycolate + phosphate</text>
        <dbReference type="Rhea" id="RHEA:14369"/>
        <dbReference type="ChEBI" id="CHEBI:15377"/>
        <dbReference type="ChEBI" id="CHEBI:29805"/>
        <dbReference type="ChEBI" id="CHEBI:43474"/>
        <dbReference type="ChEBI" id="CHEBI:58033"/>
        <dbReference type="EC" id="3.1.3.18"/>
    </reaction>
</comment>
<dbReference type="PRINTS" id="PR00413">
    <property type="entry name" value="HADHALOGNASE"/>
</dbReference>
<dbReference type="InterPro" id="IPR006439">
    <property type="entry name" value="HAD-SF_hydro_IA"/>
</dbReference>
<dbReference type="PANTHER" id="PTHR43434">
    <property type="entry name" value="PHOSPHOGLYCOLATE PHOSPHATASE"/>
    <property type="match status" value="1"/>
</dbReference>
<dbReference type="Proteomes" id="UP000298602">
    <property type="component" value="Chromosome"/>
</dbReference>
<organism evidence="5 6">
    <name type="scientific">Desulfoglaeba alkanexedens ALDC</name>
    <dbReference type="NCBI Taxonomy" id="980445"/>
    <lineage>
        <taxon>Bacteria</taxon>
        <taxon>Pseudomonadati</taxon>
        <taxon>Thermodesulfobacteriota</taxon>
        <taxon>Syntrophobacteria</taxon>
        <taxon>Syntrophobacterales</taxon>
        <taxon>Syntrophobacteraceae</taxon>
        <taxon>Desulfoglaeba</taxon>
    </lineage>
</organism>
<keyword evidence="5" id="KW-0378">Hydrolase</keyword>
<dbReference type="EC" id="3.1.3.18" evidence="4"/>
<dbReference type="InterPro" id="IPR050155">
    <property type="entry name" value="HAD-like_hydrolase_sf"/>
</dbReference>
<dbReference type="EMBL" id="CP040098">
    <property type="protein sequence ID" value="QCQ23110.1"/>
    <property type="molecule type" value="Genomic_DNA"/>
</dbReference>
<evidence type="ECO:0000313" key="5">
    <source>
        <dbReference type="EMBL" id="QCQ23110.1"/>
    </source>
</evidence>
<name>A0A4P8L5C3_9BACT</name>
<evidence type="ECO:0000256" key="2">
    <source>
        <dbReference type="ARBA" id="ARBA00004818"/>
    </source>
</evidence>
<dbReference type="Gene3D" id="1.10.150.240">
    <property type="entry name" value="Putative phosphatase, domain 2"/>
    <property type="match status" value="1"/>
</dbReference>
<dbReference type="Gene3D" id="3.40.50.1000">
    <property type="entry name" value="HAD superfamily/HAD-like"/>
    <property type="match status" value="1"/>
</dbReference>
<dbReference type="GO" id="GO:0006281">
    <property type="term" value="P:DNA repair"/>
    <property type="evidence" value="ECO:0007669"/>
    <property type="project" value="TreeGrafter"/>
</dbReference>
<dbReference type="GO" id="GO:0005829">
    <property type="term" value="C:cytosol"/>
    <property type="evidence" value="ECO:0007669"/>
    <property type="project" value="TreeGrafter"/>
</dbReference>
<dbReference type="NCBIfam" id="TIGR01509">
    <property type="entry name" value="HAD-SF-IA-v3"/>
    <property type="match status" value="1"/>
</dbReference>
<dbReference type="KEGG" id="dax:FDQ92_13570"/>
<sequence>MTFRAVIFDLDGTLLDTLQDISDSMNAVLRSHGWPEHDRETYRTWVGDGAENLVLRAIPEAARTPEAVREGVRAYREEYERRWASNTRPYPGVAELLDGFLEKGFSLAVLSNKGEEFTQTMVRGLLARWGFRDIRGARPGSPLKPDPSAAFQVAANLGVDPSECLFFGDSDLDMETARRAGMFGIGVLWGFRGPEELAQAGARLLVKDPRSFVPFIP</sequence>
<dbReference type="SFLD" id="SFLDG01129">
    <property type="entry name" value="C1.5:_HAD__Beta-PGM__Phosphata"/>
    <property type="match status" value="1"/>
</dbReference>
<dbReference type="GO" id="GO:0008967">
    <property type="term" value="F:phosphoglycolate phosphatase activity"/>
    <property type="evidence" value="ECO:0007669"/>
    <property type="project" value="UniProtKB-EC"/>
</dbReference>
<dbReference type="NCBIfam" id="TIGR01549">
    <property type="entry name" value="HAD-SF-IA-v1"/>
    <property type="match status" value="1"/>
</dbReference>
<comment type="pathway">
    <text evidence="2">Organic acid metabolism; glycolate biosynthesis; glycolate from 2-phosphoglycolate: step 1/1.</text>
</comment>
<dbReference type="SFLD" id="SFLDG01135">
    <property type="entry name" value="C1.5.6:_HAD__Beta-PGM__Phospha"/>
    <property type="match status" value="1"/>
</dbReference>
<evidence type="ECO:0000256" key="4">
    <source>
        <dbReference type="ARBA" id="ARBA00013078"/>
    </source>
</evidence>
<reference evidence="5 6" key="1">
    <citation type="submission" date="2019-05" db="EMBL/GenBank/DDBJ databases">
        <title>The Complete Genome Sequence of the n-alkane-degrading Desulfoglaeba alkanexedens ALDC reveals multiple alkylsuccinate synthase gene clusters.</title>
        <authorList>
            <person name="Callaghan A.V."/>
            <person name="Davidova I.A."/>
            <person name="Duncan K.E."/>
            <person name="Morris B."/>
            <person name="McInerney M.J."/>
        </authorList>
    </citation>
    <scope>NUCLEOTIDE SEQUENCE [LARGE SCALE GENOMIC DNA]</scope>
    <source>
        <strain evidence="5 6">ALDC</strain>
    </source>
</reference>